<gene>
    <name evidence="1" type="ORF">UT12_C0018G0003</name>
</gene>
<comment type="caution">
    <text evidence="1">The sequence shown here is derived from an EMBL/GenBank/DDBJ whole genome shotgun (WGS) entry which is preliminary data.</text>
</comment>
<proteinExistence type="predicted"/>
<reference evidence="1 2" key="1">
    <citation type="journal article" date="2015" name="Nature">
        <title>rRNA introns, odd ribosomes, and small enigmatic genomes across a large radiation of phyla.</title>
        <authorList>
            <person name="Brown C.T."/>
            <person name="Hug L.A."/>
            <person name="Thomas B.C."/>
            <person name="Sharon I."/>
            <person name="Castelle C.J."/>
            <person name="Singh A."/>
            <person name="Wilkins M.J."/>
            <person name="Williams K.H."/>
            <person name="Banfield J.F."/>
        </authorList>
    </citation>
    <scope>NUCLEOTIDE SEQUENCE [LARGE SCALE GENOMIC DNA]</scope>
</reference>
<organism evidence="1 2">
    <name type="scientific">Candidatus Curtissbacteria bacterium GW2011_GWC2_38_9</name>
    <dbReference type="NCBI Taxonomy" id="1618414"/>
    <lineage>
        <taxon>Bacteria</taxon>
        <taxon>Candidatus Curtissiibacteriota</taxon>
    </lineage>
</organism>
<evidence type="ECO:0000313" key="1">
    <source>
        <dbReference type="EMBL" id="KKQ89259.1"/>
    </source>
</evidence>
<protein>
    <submittedName>
        <fullName evidence="1">Uncharacterized protein</fullName>
    </submittedName>
</protein>
<evidence type="ECO:0000313" key="2">
    <source>
        <dbReference type="Proteomes" id="UP000034893"/>
    </source>
</evidence>
<name>A0A0G0NTS6_9BACT</name>
<dbReference type="AlphaFoldDB" id="A0A0G0NTS6"/>
<dbReference type="EMBL" id="LBVP01000018">
    <property type="protein sequence ID" value="KKQ89259.1"/>
    <property type="molecule type" value="Genomic_DNA"/>
</dbReference>
<accession>A0A0G0NTS6</accession>
<dbReference type="Proteomes" id="UP000034893">
    <property type="component" value="Unassembled WGS sequence"/>
</dbReference>
<sequence>MNSKTPNFHKALDQILKDLKPHVKKCSQCERDFEIFQEDIDFYHKLHVPPPKLCPDCRKQRRMVFSNNTTFYKKQCDAPGHSEDVISLFSDELDQKVYDHQYWWSDVWDPMSFSKEYDFSKQFFAQFHDFYRNFPLIQTSRDPKSVGSDYTAYGMELKNCYYVFGGINSENILYGNWPIYARDCIDIWVAYKSELCYEIVSGSDNYNCNFLYFSNNCLDSSFLYDCRNCSSCFGSANLRNKKYYFFNEPLAKEEYEQKMTEVYLGSRKSLIFWQDKFTKSLEDKVRRATRNEKSQNSLGTFLRECRDCFMCFWIENGENLRYVDYGLSAKDSMDFTLVGSSSRTELVYESVNISTYSIKFSHMTRNSNFLEYCINCYNCENCFGCVGLRNKKYCIFNKQYTEEEYWKTLDEIKTKMLQDGEYGEFFPISISPYPYNASLAQFEFPLIKEGAKRMGAYWAEQEVSLEGIDRETILKADEVPDDIKEVNDDILNKVIICEVTGKPFRIIKEELEFYRRKNLPLPIKHPYQRIMERWVMKEPFRLWKYTCSNCGKEMYTSCDPARKLKVFCEECYLKEVV</sequence>